<dbReference type="Gene3D" id="3.30.565.10">
    <property type="entry name" value="Histidine kinase-like ATPase, C-terminal domain"/>
    <property type="match status" value="1"/>
</dbReference>
<evidence type="ECO:0000256" key="4">
    <source>
        <dbReference type="ARBA" id="ARBA00022679"/>
    </source>
</evidence>
<dbReference type="EMBL" id="BAAANY010000001">
    <property type="protein sequence ID" value="GAA1655787.1"/>
    <property type="molecule type" value="Genomic_DNA"/>
</dbReference>
<dbReference type="InterPro" id="IPR050482">
    <property type="entry name" value="Sensor_HK_TwoCompSys"/>
</dbReference>
<evidence type="ECO:0000313" key="13">
    <source>
        <dbReference type="Proteomes" id="UP001500618"/>
    </source>
</evidence>
<evidence type="ECO:0000313" key="12">
    <source>
        <dbReference type="EMBL" id="GAA1655787.1"/>
    </source>
</evidence>
<feature type="transmembrane region" description="Helical" evidence="9">
    <location>
        <begin position="76"/>
        <end position="101"/>
    </location>
</feature>
<dbReference type="InterPro" id="IPR011712">
    <property type="entry name" value="Sig_transdc_His_kin_sub3_dim/P"/>
</dbReference>
<feature type="transmembrane region" description="Helical" evidence="9">
    <location>
        <begin position="173"/>
        <end position="190"/>
    </location>
</feature>
<sequence>MATQTVQAPPSAWLSTATGQLGKAFAQLLWGKDDRSPLPSMRALWLLFGAVCVVFALLVLLASGDYLLISGGTDELVVPFGIGVLLVAPLVLGTRAPLLAWRLQVIGSLLALTNSTWHDPLWIDVKLVALAAGIGLLTYRCGWLVGLLGTFVVVVPTIGPAIVKVYLWDKVSLAAMIVTAGLVIGGALHVRRTAGEQLSEQRQTTVQAQEGQILLTERARIARELHDVVAHHMSMVAVRAETAPYRLTDLPETARAEFIDIGAAARAALTDMRQLLGVLRDGAPADLAPQPGVGQIPDLVSAMAASGARITHEVDGPPVDLPAAVDLAAYRIVQEALSNAGRHAPGAEIAVRLGYLPTAVVVTISNGPAVVAERTGTALTVRLPDASAQPHGLVGMRERVTLAGGTLLAYPAPGGGFVVEVTMPYGGTETVG</sequence>
<keyword evidence="9" id="KW-0812">Transmembrane</keyword>
<dbReference type="InterPro" id="IPR036890">
    <property type="entry name" value="HATPase_C_sf"/>
</dbReference>
<evidence type="ECO:0000259" key="11">
    <source>
        <dbReference type="Pfam" id="PF07730"/>
    </source>
</evidence>
<proteinExistence type="predicted"/>
<keyword evidence="5" id="KW-0547">Nucleotide-binding</keyword>
<gene>
    <name evidence="12" type="ORF">GCM10009765_01250</name>
</gene>
<dbReference type="InterPro" id="IPR003594">
    <property type="entry name" value="HATPase_dom"/>
</dbReference>
<dbReference type="Pfam" id="PF02518">
    <property type="entry name" value="HATPase_c"/>
    <property type="match status" value="1"/>
</dbReference>
<evidence type="ECO:0000256" key="9">
    <source>
        <dbReference type="SAM" id="Phobius"/>
    </source>
</evidence>
<keyword evidence="9" id="KW-0472">Membrane</keyword>
<dbReference type="PANTHER" id="PTHR24421">
    <property type="entry name" value="NITRATE/NITRITE SENSOR PROTEIN NARX-RELATED"/>
    <property type="match status" value="1"/>
</dbReference>
<reference evidence="13" key="1">
    <citation type="journal article" date="2019" name="Int. J. Syst. Evol. Microbiol.">
        <title>The Global Catalogue of Microorganisms (GCM) 10K type strain sequencing project: providing services to taxonomists for standard genome sequencing and annotation.</title>
        <authorList>
            <consortium name="The Broad Institute Genomics Platform"/>
            <consortium name="The Broad Institute Genome Sequencing Center for Infectious Disease"/>
            <person name="Wu L."/>
            <person name="Ma J."/>
        </authorList>
    </citation>
    <scope>NUCLEOTIDE SEQUENCE [LARGE SCALE GENOMIC DNA]</scope>
    <source>
        <strain evidence="13">JCM 14718</strain>
    </source>
</reference>
<dbReference type="PANTHER" id="PTHR24421:SF10">
    <property type="entry name" value="NITRATE_NITRITE SENSOR PROTEIN NARQ"/>
    <property type="match status" value="1"/>
</dbReference>
<dbReference type="Pfam" id="PF07730">
    <property type="entry name" value="HisKA_3"/>
    <property type="match status" value="1"/>
</dbReference>
<dbReference type="RefSeq" id="WP_344306128.1">
    <property type="nucleotide sequence ID" value="NZ_BAAANY010000001.1"/>
</dbReference>
<evidence type="ECO:0000256" key="2">
    <source>
        <dbReference type="ARBA" id="ARBA00012438"/>
    </source>
</evidence>
<evidence type="ECO:0000256" key="5">
    <source>
        <dbReference type="ARBA" id="ARBA00022741"/>
    </source>
</evidence>
<keyword evidence="6 12" id="KW-0418">Kinase</keyword>
<evidence type="ECO:0000256" key="1">
    <source>
        <dbReference type="ARBA" id="ARBA00000085"/>
    </source>
</evidence>
<comment type="caution">
    <text evidence="12">The sequence shown here is derived from an EMBL/GenBank/DDBJ whole genome shotgun (WGS) entry which is preliminary data.</text>
</comment>
<dbReference type="EC" id="2.7.13.3" evidence="2"/>
<dbReference type="SUPFAM" id="SSF55874">
    <property type="entry name" value="ATPase domain of HSP90 chaperone/DNA topoisomerase II/histidine kinase"/>
    <property type="match status" value="1"/>
</dbReference>
<feature type="transmembrane region" description="Helical" evidence="9">
    <location>
        <begin position="146"/>
        <end position="167"/>
    </location>
</feature>
<feature type="domain" description="Histidine kinase/HSP90-like ATPase" evidence="10">
    <location>
        <begin position="328"/>
        <end position="425"/>
    </location>
</feature>
<evidence type="ECO:0000259" key="10">
    <source>
        <dbReference type="Pfam" id="PF02518"/>
    </source>
</evidence>
<dbReference type="GO" id="GO:0016301">
    <property type="term" value="F:kinase activity"/>
    <property type="evidence" value="ECO:0007669"/>
    <property type="project" value="UniProtKB-KW"/>
</dbReference>
<evidence type="ECO:0000256" key="6">
    <source>
        <dbReference type="ARBA" id="ARBA00022777"/>
    </source>
</evidence>
<keyword evidence="9" id="KW-1133">Transmembrane helix</keyword>
<organism evidence="12 13">
    <name type="scientific">Fodinicola feengrottensis</name>
    <dbReference type="NCBI Taxonomy" id="435914"/>
    <lineage>
        <taxon>Bacteria</taxon>
        <taxon>Bacillati</taxon>
        <taxon>Actinomycetota</taxon>
        <taxon>Actinomycetes</taxon>
        <taxon>Mycobacteriales</taxon>
        <taxon>Fodinicola</taxon>
    </lineage>
</organism>
<evidence type="ECO:0000256" key="3">
    <source>
        <dbReference type="ARBA" id="ARBA00022553"/>
    </source>
</evidence>
<evidence type="ECO:0000256" key="8">
    <source>
        <dbReference type="ARBA" id="ARBA00023012"/>
    </source>
</evidence>
<comment type="catalytic activity">
    <reaction evidence="1">
        <text>ATP + protein L-histidine = ADP + protein N-phospho-L-histidine.</text>
        <dbReference type="EC" id="2.7.13.3"/>
    </reaction>
</comment>
<keyword evidence="4" id="KW-0808">Transferase</keyword>
<feature type="transmembrane region" description="Helical" evidence="9">
    <location>
        <begin position="43"/>
        <end position="64"/>
    </location>
</feature>
<name>A0ABP4RKK8_9ACTN</name>
<evidence type="ECO:0000256" key="7">
    <source>
        <dbReference type="ARBA" id="ARBA00022840"/>
    </source>
</evidence>
<keyword evidence="8" id="KW-0902">Two-component regulatory system</keyword>
<dbReference type="Gene3D" id="1.20.5.1930">
    <property type="match status" value="1"/>
</dbReference>
<feature type="domain" description="Signal transduction histidine kinase subgroup 3 dimerisation and phosphoacceptor" evidence="11">
    <location>
        <begin position="217"/>
        <end position="282"/>
    </location>
</feature>
<dbReference type="CDD" id="cd16917">
    <property type="entry name" value="HATPase_UhpB-NarQ-NarX-like"/>
    <property type="match status" value="1"/>
</dbReference>
<dbReference type="Proteomes" id="UP001500618">
    <property type="component" value="Unassembled WGS sequence"/>
</dbReference>
<protein>
    <recommendedName>
        <fullName evidence="2">histidine kinase</fullName>
        <ecNumber evidence="2">2.7.13.3</ecNumber>
    </recommendedName>
</protein>
<keyword evidence="3" id="KW-0597">Phosphoprotein</keyword>
<keyword evidence="7" id="KW-0067">ATP-binding</keyword>
<accession>A0ABP4RKK8</accession>
<keyword evidence="13" id="KW-1185">Reference proteome</keyword>